<dbReference type="EnsemblPlants" id="AVESA.00010b.r2.6CG1129500.1">
    <property type="protein sequence ID" value="AVESA.00010b.r2.6CG1129500.1.CDS"/>
    <property type="gene ID" value="AVESA.00010b.r2.6CG1129500"/>
</dbReference>
<accession>A0ACD5Z9M9</accession>
<reference evidence="1" key="1">
    <citation type="submission" date="2021-05" db="EMBL/GenBank/DDBJ databases">
        <authorList>
            <person name="Scholz U."/>
            <person name="Mascher M."/>
            <person name="Fiebig A."/>
        </authorList>
    </citation>
    <scope>NUCLEOTIDE SEQUENCE [LARGE SCALE GENOMIC DNA]</scope>
</reference>
<dbReference type="Proteomes" id="UP001732700">
    <property type="component" value="Chromosome 6C"/>
</dbReference>
<sequence>MAMTVATAATVAPLVLMACRIISKIIRAAETPIQNKVECKDLAGRLPIMRNLLLELSLQGPEAAKALVGLCDALKDAHELVEACQKWSLRRKFTRASVLAERFNQVNRRIDSHLNLIQVCCTLGISRRLDQIVPTVLLPLTATTTTSRALTVATTARYGIRKRDMIKSFARITIGVLFQKQEYIAKGAAAFLK</sequence>
<name>A0ACD5Z9M9_AVESA</name>
<protein>
    <submittedName>
        <fullName evidence="1">Uncharacterized protein</fullName>
    </submittedName>
</protein>
<keyword evidence="2" id="KW-1185">Reference proteome</keyword>
<proteinExistence type="predicted"/>
<organism evidence="1 2">
    <name type="scientific">Avena sativa</name>
    <name type="common">Oat</name>
    <dbReference type="NCBI Taxonomy" id="4498"/>
    <lineage>
        <taxon>Eukaryota</taxon>
        <taxon>Viridiplantae</taxon>
        <taxon>Streptophyta</taxon>
        <taxon>Embryophyta</taxon>
        <taxon>Tracheophyta</taxon>
        <taxon>Spermatophyta</taxon>
        <taxon>Magnoliopsida</taxon>
        <taxon>Liliopsida</taxon>
        <taxon>Poales</taxon>
        <taxon>Poaceae</taxon>
        <taxon>BOP clade</taxon>
        <taxon>Pooideae</taxon>
        <taxon>Poodae</taxon>
        <taxon>Poeae</taxon>
        <taxon>Poeae Chloroplast Group 1 (Aveneae type)</taxon>
        <taxon>Aveninae</taxon>
        <taxon>Avena</taxon>
    </lineage>
</organism>
<evidence type="ECO:0000313" key="2">
    <source>
        <dbReference type="Proteomes" id="UP001732700"/>
    </source>
</evidence>
<reference evidence="1" key="2">
    <citation type="submission" date="2025-09" db="UniProtKB">
        <authorList>
            <consortium name="EnsemblPlants"/>
        </authorList>
    </citation>
    <scope>IDENTIFICATION</scope>
</reference>
<evidence type="ECO:0000313" key="1">
    <source>
        <dbReference type="EnsemblPlants" id="AVESA.00010b.r2.6CG1129500.1.CDS"/>
    </source>
</evidence>